<sequence>MESRLQRFVAEELWLLVAIVTLALISLAGVAGFGLLSGAIAIVGWFLLTPILLFWGDEIAAALGSDHETQAPTRERDALDELKHRYASGELSEDEFEHRLSRLLEADDAFERSGSNGSSEREPRAVETGNSTGQDASVDFAETDGDDGKEREVDR</sequence>
<evidence type="ECO:0000313" key="5">
    <source>
        <dbReference type="Proteomes" id="UP000011648"/>
    </source>
</evidence>
<dbReference type="OrthoDB" id="53394at2157"/>
<keyword evidence="2" id="KW-1133">Transmembrane helix</keyword>
<evidence type="ECO:0000256" key="2">
    <source>
        <dbReference type="SAM" id="Phobius"/>
    </source>
</evidence>
<keyword evidence="5" id="KW-1185">Reference proteome</keyword>
<name>L9ZEF9_9EURY</name>
<feature type="domain" description="SHOCT" evidence="3">
    <location>
        <begin position="77"/>
        <end position="104"/>
    </location>
</feature>
<gene>
    <name evidence="4" type="ORF">C484_22023</name>
</gene>
<feature type="transmembrane region" description="Helical" evidence="2">
    <location>
        <begin position="12"/>
        <end position="30"/>
    </location>
</feature>
<dbReference type="PATRIC" id="fig|1230458.4.peg.4446"/>
<comment type="caution">
    <text evidence="4">The sequence shown here is derived from an EMBL/GenBank/DDBJ whole genome shotgun (WGS) entry which is preliminary data.</text>
</comment>
<dbReference type="InterPro" id="IPR018649">
    <property type="entry name" value="SHOCT"/>
</dbReference>
<dbReference type="RefSeq" id="WP_006827954.1">
    <property type="nucleotide sequence ID" value="NZ_AOIL01000070.1"/>
</dbReference>
<organism evidence="4 5">
    <name type="scientific">Natrialba taiwanensis DSM 12281</name>
    <dbReference type="NCBI Taxonomy" id="1230458"/>
    <lineage>
        <taxon>Archaea</taxon>
        <taxon>Methanobacteriati</taxon>
        <taxon>Methanobacteriota</taxon>
        <taxon>Stenosarchaea group</taxon>
        <taxon>Halobacteria</taxon>
        <taxon>Halobacteriales</taxon>
        <taxon>Natrialbaceae</taxon>
        <taxon>Natrialba</taxon>
    </lineage>
</organism>
<proteinExistence type="predicted"/>
<reference evidence="4 5" key="1">
    <citation type="journal article" date="2014" name="PLoS Genet.">
        <title>Phylogenetically driven sequencing of extremely halophilic archaea reveals strategies for static and dynamic osmo-response.</title>
        <authorList>
            <person name="Becker E.A."/>
            <person name="Seitzer P.M."/>
            <person name="Tritt A."/>
            <person name="Larsen D."/>
            <person name="Krusor M."/>
            <person name="Yao A.I."/>
            <person name="Wu D."/>
            <person name="Madern D."/>
            <person name="Eisen J.A."/>
            <person name="Darling A.E."/>
            <person name="Facciotti M.T."/>
        </authorList>
    </citation>
    <scope>NUCLEOTIDE SEQUENCE [LARGE SCALE GENOMIC DNA]</scope>
    <source>
        <strain evidence="4 5">DSM 12281</strain>
    </source>
</reference>
<feature type="region of interest" description="Disordered" evidence="1">
    <location>
        <begin position="107"/>
        <end position="155"/>
    </location>
</feature>
<evidence type="ECO:0000313" key="4">
    <source>
        <dbReference type="EMBL" id="ELY84870.1"/>
    </source>
</evidence>
<protein>
    <recommendedName>
        <fullName evidence="3">SHOCT domain-containing protein</fullName>
    </recommendedName>
</protein>
<dbReference type="AlphaFoldDB" id="L9ZEF9"/>
<dbReference type="EMBL" id="AOIL01000070">
    <property type="protein sequence ID" value="ELY84870.1"/>
    <property type="molecule type" value="Genomic_DNA"/>
</dbReference>
<feature type="transmembrane region" description="Helical" evidence="2">
    <location>
        <begin position="36"/>
        <end position="55"/>
    </location>
</feature>
<keyword evidence="2" id="KW-0812">Transmembrane</keyword>
<keyword evidence="2" id="KW-0472">Membrane</keyword>
<evidence type="ECO:0000259" key="3">
    <source>
        <dbReference type="Pfam" id="PF09851"/>
    </source>
</evidence>
<accession>L9ZEF9</accession>
<dbReference type="Pfam" id="PF09851">
    <property type="entry name" value="SHOCT"/>
    <property type="match status" value="1"/>
</dbReference>
<evidence type="ECO:0000256" key="1">
    <source>
        <dbReference type="SAM" id="MobiDB-lite"/>
    </source>
</evidence>
<feature type="compositionally biased region" description="Basic and acidic residues" evidence="1">
    <location>
        <begin position="146"/>
        <end position="155"/>
    </location>
</feature>
<dbReference type="Proteomes" id="UP000011648">
    <property type="component" value="Unassembled WGS sequence"/>
</dbReference>